<evidence type="ECO:0000313" key="2">
    <source>
        <dbReference type="Proteomes" id="UP000292027"/>
    </source>
</evidence>
<comment type="caution">
    <text evidence="1">The sequence shown here is derived from an EMBL/GenBank/DDBJ whole genome shotgun (WGS) entry which is preliminary data.</text>
</comment>
<dbReference type="RefSeq" id="WP_130440396.1">
    <property type="nucleotide sequence ID" value="NZ_SHKR01000011.1"/>
</dbReference>
<name>A0A4Q7X766_9ACTN</name>
<dbReference type="AlphaFoldDB" id="A0A4Q7X766"/>
<reference evidence="1 2" key="1">
    <citation type="journal article" date="2015" name="Stand. Genomic Sci.">
        <title>Genomic Encyclopedia of Bacterial and Archaeal Type Strains, Phase III: the genomes of soil and plant-associated and newly described type strains.</title>
        <authorList>
            <person name="Whitman W.B."/>
            <person name="Woyke T."/>
            <person name="Klenk H.P."/>
            <person name="Zhou Y."/>
            <person name="Lilburn T.G."/>
            <person name="Beck B.J."/>
            <person name="De Vos P."/>
            <person name="Vandamme P."/>
            <person name="Eisen J.A."/>
            <person name="Garrity G."/>
            <person name="Hugenholtz P."/>
            <person name="Kyrpides N.C."/>
        </authorList>
    </citation>
    <scope>NUCLEOTIDE SEQUENCE [LARGE SCALE GENOMIC DNA]</scope>
    <source>
        <strain evidence="1 2">VKM Ac-2540</strain>
    </source>
</reference>
<dbReference type="EMBL" id="SHKR01000011">
    <property type="protein sequence ID" value="RZU18927.1"/>
    <property type="molecule type" value="Genomic_DNA"/>
</dbReference>
<accession>A0A4Q7X766</accession>
<evidence type="ECO:0000313" key="1">
    <source>
        <dbReference type="EMBL" id="RZU18927.1"/>
    </source>
</evidence>
<dbReference type="Proteomes" id="UP000292027">
    <property type="component" value="Unassembled WGS sequence"/>
</dbReference>
<protein>
    <submittedName>
        <fullName evidence="1">Uncharacterized protein</fullName>
    </submittedName>
</protein>
<dbReference type="OrthoDB" id="3816874at2"/>
<organism evidence="1 2">
    <name type="scientific">Kribbella rubisoli</name>
    <dbReference type="NCBI Taxonomy" id="3075929"/>
    <lineage>
        <taxon>Bacteria</taxon>
        <taxon>Bacillati</taxon>
        <taxon>Actinomycetota</taxon>
        <taxon>Actinomycetes</taxon>
        <taxon>Propionibacteriales</taxon>
        <taxon>Kribbellaceae</taxon>
        <taxon>Kribbella</taxon>
    </lineage>
</organism>
<proteinExistence type="predicted"/>
<gene>
    <name evidence="1" type="ORF">EV645_1129</name>
</gene>
<keyword evidence="2" id="KW-1185">Reference proteome</keyword>
<sequence length="193" mass="21113">MKTLDRSLDEDDRAFADFADIRDWSAIAGPNNNDSGPKVVRAIVQRVTSASDWQPWPLAQGEEIDRAVASWGFTTKRNSTIIVFPGMAFADAKNSGWCAYDIEPGDIAEAEAGLDAHWPEHFELARKYFGEPTYVGDDSQPGFLDAWGPGAGSDKRHLATWLLPGAHLRLFSTKPTTSPLTPAVGVSYAVYIN</sequence>